<feature type="signal peptide" evidence="1">
    <location>
        <begin position="1"/>
        <end position="18"/>
    </location>
</feature>
<proteinExistence type="evidence at transcript level"/>
<reference evidence="2" key="2">
    <citation type="submission" date="2012-06" db="EMBL/GenBank/DDBJ databases">
        <authorList>
            <person name="Yu Y."/>
            <person name="Currie J."/>
            <person name="Lomeli R."/>
            <person name="Angelova A."/>
            <person name="Collura K."/>
            <person name="Wissotski M."/>
            <person name="Campos D."/>
            <person name="Kudrna D."/>
            <person name="Golser W."/>
            <person name="Ashely E."/>
            <person name="Descour A."/>
            <person name="Fernandes J."/>
            <person name="Soderlund C."/>
            <person name="Walbot V."/>
        </authorList>
    </citation>
    <scope>NUCLEOTIDE SEQUENCE</scope>
    <source>
        <strain evidence="2">B73</strain>
    </source>
</reference>
<name>B8A0W1_MAIZE</name>
<accession>B8A0W1</accession>
<evidence type="ECO:0000256" key="1">
    <source>
        <dbReference type="SAM" id="SignalP"/>
    </source>
</evidence>
<reference evidence="2" key="1">
    <citation type="journal article" date="2009" name="PLoS Genet.">
        <title>Sequencing, mapping, and analysis of 27,455 maize full-length cDNAs.</title>
        <authorList>
            <person name="Soderlund C."/>
            <person name="Descour A."/>
            <person name="Kudrna D."/>
            <person name="Bomhoff M."/>
            <person name="Boyd L."/>
            <person name="Currie J."/>
            <person name="Angelova A."/>
            <person name="Collura K."/>
            <person name="Wissotski M."/>
            <person name="Ashley E."/>
            <person name="Morrow D."/>
            <person name="Fernandes J."/>
            <person name="Walbot V."/>
            <person name="Yu Y."/>
        </authorList>
    </citation>
    <scope>NUCLEOTIDE SEQUENCE</scope>
    <source>
        <strain evidence="2">B73</strain>
    </source>
</reference>
<dbReference type="AlphaFoldDB" id="B8A0W1"/>
<dbReference type="EMBL" id="BT055203">
    <property type="protein sequence ID" value="ACL53810.1"/>
    <property type="molecule type" value="mRNA"/>
</dbReference>
<protein>
    <submittedName>
        <fullName evidence="2">Uncharacterized protein</fullName>
    </submittedName>
</protein>
<evidence type="ECO:0000313" key="2">
    <source>
        <dbReference type="EMBL" id="ACL53810.1"/>
    </source>
</evidence>
<feature type="chain" id="PRO_5002867208" evidence="1">
    <location>
        <begin position="19"/>
        <end position="228"/>
    </location>
</feature>
<organism evidence="2">
    <name type="scientific">Zea mays</name>
    <name type="common">Maize</name>
    <dbReference type="NCBI Taxonomy" id="4577"/>
    <lineage>
        <taxon>Eukaryota</taxon>
        <taxon>Viridiplantae</taxon>
        <taxon>Streptophyta</taxon>
        <taxon>Embryophyta</taxon>
        <taxon>Tracheophyta</taxon>
        <taxon>Spermatophyta</taxon>
        <taxon>Magnoliopsida</taxon>
        <taxon>Liliopsida</taxon>
        <taxon>Poales</taxon>
        <taxon>Poaceae</taxon>
        <taxon>PACMAD clade</taxon>
        <taxon>Panicoideae</taxon>
        <taxon>Andropogonodae</taxon>
        <taxon>Andropogoneae</taxon>
        <taxon>Tripsacinae</taxon>
        <taxon>Zea</taxon>
    </lineage>
</organism>
<sequence>MCLLTLARVFVCFSDIRCEPVVSVDEALAEERAGGEVVELSRPGDAVHGVDAGAPVPVHPEERRHALVAGVVPVIPAAWRDDAVEVGVGVDDARVLPHGPPHVEPPRAGHPAVDEGEAGALARVAPPVRRHRAEPLRRRVQLAVLVEGAGVAEDEVDGALDVAVAEVVPAGVVAQRVLRAVEPAAEEEGLVAGDAERHRLPSLRAGHRRRSCVLRVKTRHWKGKRCVS</sequence>
<keyword evidence="1" id="KW-0732">Signal</keyword>